<evidence type="ECO:0000313" key="3">
    <source>
        <dbReference type="EMBL" id="TET29974.1"/>
    </source>
</evidence>
<gene>
    <name evidence="3" type="ORF">E3J68_01135</name>
</gene>
<keyword evidence="2" id="KW-0560">Oxidoreductase</keyword>
<dbReference type="PANTHER" id="PTHR11091">
    <property type="entry name" value="OXIDOREDUCTASE-RELATED"/>
    <property type="match status" value="1"/>
</dbReference>
<accession>A0A523TI19</accession>
<dbReference type="InterPro" id="IPR043144">
    <property type="entry name" value="Mal/L-sulf/L-lact_DH-like_ah"/>
</dbReference>
<organism evidence="3 4">
    <name type="scientific">Aerophobetes bacterium</name>
    <dbReference type="NCBI Taxonomy" id="2030807"/>
    <lineage>
        <taxon>Bacteria</taxon>
        <taxon>Candidatus Aerophobota</taxon>
    </lineage>
</organism>
<dbReference type="GO" id="GO:0016491">
    <property type="term" value="F:oxidoreductase activity"/>
    <property type="evidence" value="ECO:0007669"/>
    <property type="project" value="UniProtKB-KW"/>
</dbReference>
<dbReference type="InterPro" id="IPR043143">
    <property type="entry name" value="Mal/L-sulf/L-lact_DH-like_NADP"/>
</dbReference>
<dbReference type="EMBL" id="SOJT01000055">
    <property type="protein sequence ID" value="TET29974.1"/>
    <property type="molecule type" value="Genomic_DNA"/>
</dbReference>
<name>A0A523TI19_UNCAE</name>
<evidence type="ECO:0000313" key="4">
    <source>
        <dbReference type="Proteomes" id="UP000316517"/>
    </source>
</evidence>
<sequence length="349" mass="38390">MEIKLQEQKLRRFCENILSKVGLSQENAFIVTDSLLFANLRGIDSHGIMRFPFYVERLREGGTKTKPRIKKIKEKAASVLLDGDNGMGQVVGMYATKLAIKKAKKAGVCLVGVRGSSHYGVASYYAVKTAEANMIGFSISNSTPVMAAWGGAKRVIGNNPLSIAVPYQAGRPVVLDISMSRVAGGKVRLAAKNNQKIPKGWIIDRYGRNTENPNDFPEGGALLPFGEHKGYGLAIMMEILSGVLTGAGMLGQIPLWFKEIRSPLDVGHCFGAIDIESFMDLKDFKERLNWVIQEVKSSPLAEGSKGVFVPGEIESKIEEERRKKGIPISEGVWQDLKKMSEVYKEPLEI</sequence>
<comment type="caution">
    <text evidence="3">The sequence shown here is derived from an EMBL/GenBank/DDBJ whole genome shotgun (WGS) entry which is preliminary data.</text>
</comment>
<dbReference type="AlphaFoldDB" id="A0A523TI19"/>
<evidence type="ECO:0000256" key="2">
    <source>
        <dbReference type="ARBA" id="ARBA00023002"/>
    </source>
</evidence>
<dbReference type="Gene3D" id="3.30.1370.60">
    <property type="entry name" value="Hypothetical oxidoreductase yiak, domain 2"/>
    <property type="match status" value="1"/>
</dbReference>
<dbReference type="InterPro" id="IPR036111">
    <property type="entry name" value="Mal/L-sulfo/L-lacto_DH-like_sf"/>
</dbReference>
<dbReference type="Proteomes" id="UP000316517">
    <property type="component" value="Unassembled WGS sequence"/>
</dbReference>
<proteinExistence type="inferred from homology"/>
<dbReference type="Pfam" id="PF02615">
    <property type="entry name" value="Ldh_2"/>
    <property type="match status" value="1"/>
</dbReference>
<evidence type="ECO:0000256" key="1">
    <source>
        <dbReference type="ARBA" id="ARBA00006056"/>
    </source>
</evidence>
<reference evidence="3 4" key="1">
    <citation type="submission" date="2019-03" db="EMBL/GenBank/DDBJ databases">
        <title>Metabolic potential of uncultured bacteria and archaea associated with petroleum seepage in deep-sea sediments.</title>
        <authorList>
            <person name="Dong X."/>
            <person name="Hubert C."/>
        </authorList>
    </citation>
    <scope>NUCLEOTIDE SEQUENCE [LARGE SCALE GENOMIC DNA]</scope>
    <source>
        <strain evidence="3">E44_bin3</strain>
    </source>
</reference>
<dbReference type="PANTHER" id="PTHR11091:SF0">
    <property type="entry name" value="MALATE DEHYDROGENASE"/>
    <property type="match status" value="1"/>
</dbReference>
<comment type="similarity">
    <text evidence="1">Belongs to the LDH2/MDH2 oxidoreductase family.</text>
</comment>
<dbReference type="SUPFAM" id="SSF89733">
    <property type="entry name" value="L-sulfolactate dehydrogenase-like"/>
    <property type="match status" value="1"/>
</dbReference>
<dbReference type="InterPro" id="IPR003767">
    <property type="entry name" value="Malate/L-lactate_DH-like"/>
</dbReference>
<protein>
    <submittedName>
        <fullName evidence="3">Ldh family oxidoreductase</fullName>
    </submittedName>
</protein>
<dbReference type="Gene3D" id="1.10.1530.10">
    <property type="match status" value="1"/>
</dbReference>